<dbReference type="EMBL" id="CP023067">
    <property type="protein sequence ID" value="ASY63246.1"/>
    <property type="molecule type" value="Genomic_DNA"/>
</dbReference>
<evidence type="ECO:0000313" key="2">
    <source>
        <dbReference type="Proteomes" id="UP000217211"/>
    </source>
</evidence>
<name>A0A249PBN7_9HYPH</name>
<evidence type="ECO:0000313" key="1">
    <source>
        <dbReference type="EMBL" id="ASY63246.1"/>
    </source>
</evidence>
<reference evidence="1 2" key="1">
    <citation type="submission" date="2017-08" db="EMBL/GenBank/DDBJ databases">
        <title>Multipartite genome sequences of Sinorhizobium species nodulating soybeans.</title>
        <authorList>
            <person name="Tian C.F."/>
        </authorList>
    </citation>
    <scope>NUCLEOTIDE SEQUENCE [LARGE SCALE GENOMIC DNA]</scope>
    <source>
        <strain evidence="1 2">CCBAU 05684</strain>
    </source>
</reference>
<gene>
    <name evidence="1" type="ORF">SJ05684_c18040</name>
</gene>
<dbReference type="KEGG" id="esj:SJ05684_c18040"/>
<organism evidence="1 2">
    <name type="scientific">Sinorhizobium sojae CCBAU 05684</name>
    <dbReference type="NCBI Taxonomy" id="716928"/>
    <lineage>
        <taxon>Bacteria</taxon>
        <taxon>Pseudomonadati</taxon>
        <taxon>Pseudomonadota</taxon>
        <taxon>Alphaproteobacteria</taxon>
        <taxon>Hyphomicrobiales</taxon>
        <taxon>Rhizobiaceae</taxon>
        <taxon>Sinorhizobium/Ensifer group</taxon>
        <taxon>Sinorhizobium</taxon>
    </lineage>
</organism>
<accession>A0A249PBN7</accession>
<dbReference type="Proteomes" id="UP000217211">
    <property type="component" value="Chromosome"/>
</dbReference>
<keyword evidence="2" id="KW-1185">Reference proteome</keyword>
<proteinExistence type="predicted"/>
<protein>
    <submittedName>
        <fullName evidence="1">Uncharacterized protein</fullName>
    </submittedName>
</protein>
<dbReference type="AlphaFoldDB" id="A0A249PBN7"/>
<sequence length="46" mass="4692">MTFSFFLLVPAPFAPAPRPLAGSASARALIRGPGLMSAGTVAFATR</sequence>